<organism evidence="5 6">
    <name type="scientific">Vitrella brassicaformis (strain CCMP3155)</name>
    <dbReference type="NCBI Taxonomy" id="1169540"/>
    <lineage>
        <taxon>Eukaryota</taxon>
        <taxon>Sar</taxon>
        <taxon>Alveolata</taxon>
        <taxon>Colpodellida</taxon>
        <taxon>Vitrellaceae</taxon>
        <taxon>Vitrella</taxon>
    </lineage>
</organism>
<evidence type="ECO:0000256" key="2">
    <source>
        <dbReference type="ARBA" id="ARBA00011022"/>
    </source>
</evidence>
<dbReference type="STRING" id="1169540.A0A0G4G0P4"/>
<name>A0A0G4G0P4_VITBC</name>
<feature type="region of interest" description="Disordered" evidence="4">
    <location>
        <begin position="1"/>
        <end position="94"/>
    </location>
</feature>
<feature type="region of interest" description="Disordered" evidence="4">
    <location>
        <begin position="132"/>
        <end position="162"/>
    </location>
</feature>
<dbReference type="InterPro" id="IPR028160">
    <property type="entry name" value="Slx9-like"/>
</dbReference>
<dbReference type="PANTHER" id="PTHR31109">
    <property type="entry name" value="PROTEIN FAM207A"/>
    <property type="match status" value="1"/>
</dbReference>
<feature type="compositionally biased region" description="Low complexity" evidence="4">
    <location>
        <begin position="42"/>
        <end position="59"/>
    </location>
</feature>
<feature type="compositionally biased region" description="Basic and acidic residues" evidence="4">
    <location>
        <begin position="200"/>
        <end position="213"/>
    </location>
</feature>
<keyword evidence="6" id="KW-1185">Reference proteome</keyword>
<protein>
    <submittedName>
        <fullName evidence="5">Uncharacterized protein</fullName>
    </submittedName>
</protein>
<dbReference type="GO" id="GO:0030688">
    <property type="term" value="C:preribosome, small subunit precursor"/>
    <property type="evidence" value="ECO:0007669"/>
    <property type="project" value="InterPro"/>
</dbReference>
<feature type="compositionally biased region" description="Basic residues" evidence="4">
    <location>
        <begin position="83"/>
        <end position="93"/>
    </location>
</feature>
<dbReference type="AlphaFoldDB" id="A0A0G4G0P4"/>
<sequence>MPKVKKKRTRFHDLAPRPSSHHPQGDEDEEENLTPPRGRYLAASSQPSAAAAAAAAAAPTELNGPPIVGDVVERTAPAPRLSRGQRKRQKKKEKWLQKFDFAEFIRQQKETEHEFGAADGGPLGTMGDLEADLAEIERRAEEAPEDSKKRSRRKGARQKDWQAMVEQEIRHYERVRSFPPFQADPYGALEQHIKNTLKRQKQEEEKRERERAARRQAKLQRRGEGQGRMEGVEMEGVEKDRVRKEGGKQDKHQKMREKMRQKRKNRKGKMDVDS</sequence>
<dbReference type="PANTHER" id="PTHR31109:SF2">
    <property type="entry name" value="RIBOSOME BIOGENESIS PROTEIN SLX9 HOMOLOG"/>
    <property type="match status" value="1"/>
</dbReference>
<dbReference type="OMA" id="FAAIQMH"/>
<feature type="compositionally biased region" description="Basic and acidic residues" evidence="4">
    <location>
        <begin position="221"/>
        <end position="258"/>
    </location>
</feature>
<dbReference type="VEuPathDB" id="CryptoDB:Vbra_16634"/>
<feature type="region of interest" description="Disordered" evidence="4">
    <location>
        <begin position="182"/>
        <end position="274"/>
    </location>
</feature>
<feature type="compositionally biased region" description="Basic residues" evidence="4">
    <location>
        <begin position="1"/>
        <end position="10"/>
    </location>
</feature>
<dbReference type="Pfam" id="PF15341">
    <property type="entry name" value="SLX9"/>
    <property type="match status" value="1"/>
</dbReference>
<dbReference type="GO" id="GO:0030686">
    <property type="term" value="C:90S preribosome"/>
    <property type="evidence" value="ECO:0007669"/>
    <property type="project" value="InterPro"/>
</dbReference>
<evidence type="ECO:0000313" key="5">
    <source>
        <dbReference type="EMBL" id="CEM21643.1"/>
    </source>
</evidence>
<dbReference type="Proteomes" id="UP000041254">
    <property type="component" value="Unassembled WGS sequence"/>
</dbReference>
<comment type="similarity">
    <text evidence="2">Belongs to the SLX9 family.</text>
</comment>
<evidence type="ECO:0000313" key="6">
    <source>
        <dbReference type="Proteomes" id="UP000041254"/>
    </source>
</evidence>
<comment type="subcellular location">
    <subcellularLocation>
        <location evidence="1">Nucleus</location>
        <location evidence="1">Nucleolus</location>
    </subcellularLocation>
</comment>
<dbReference type="EMBL" id="CDMY01000542">
    <property type="protein sequence ID" value="CEM21643.1"/>
    <property type="molecule type" value="Genomic_DNA"/>
</dbReference>
<dbReference type="GO" id="GO:0005730">
    <property type="term" value="C:nucleolus"/>
    <property type="evidence" value="ECO:0007669"/>
    <property type="project" value="UniProtKB-SubCell"/>
</dbReference>
<dbReference type="InParanoid" id="A0A0G4G0P4"/>
<evidence type="ECO:0000256" key="3">
    <source>
        <dbReference type="ARBA" id="ARBA00023242"/>
    </source>
</evidence>
<accession>A0A0G4G0P4</accession>
<evidence type="ECO:0000256" key="1">
    <source>
        <dbReference type="ARBA" id="ARBA00004604"/>
    </source>
</evidence>
<evidence type="ECO:0000256" key="4">
    <source>
        <dbReference type="SAM" id="MobiDB-lite"/>
    </source>
</evidence>
<keyword evidence="3" id="KW-0539">Nucleus</keyword>
<feature type="compositionally biased region" description="Basic and acidic residues" evidence="4">
    <location>
        <begin position="135"/>
        <end position="148"/>
    </location>
</feature>
<gene>
    <name evidence="5" type="ORF">Vbra_16634</name>
</gene>
<proteinExistence type="inferred from homology"/>
<dbReference type="GO" id="GO:0000462">
    <property type="term" value="P:maturation of SSU-rRNA from tricistronic rRNA transcript (SSU-rRNA, 5.8S rRNA, LSU-rRNA)"/>
    <property type="evidence" value="ECO:0007669"/>
    <property type="project" value="InterPro"/>
</dbReference>
<reference evidence="5 6" key="1">
    <citation type="submission" date="2014-11" db="EMBL/GenBank/DDBJ databases">
        <authorList>
            <person name="Zhu J."/>
            <person name="Qi W."/>
            <person name="Song R."/>
        </authorList>
    </citation>
    <scope>NUCLEOTIDE SEQUENCE [LARGE SCALE GENOMIC DNA]</scope>
</reference>